<evidence type="ECO:0000313" key="2">
    <source>
        <dbReference type="EMBL" id="OBZ77620.1"/>
    </source>
</evidence>
<accession>A0A1C7ML89</accession>
<evidence type="ECO:0000313" key="3">
    <source>
        <dbReference type="Proteomes" id="UP000092993"/>
    </source>
</evidence>
<comment type="caution">
    <text evidence="2">The sequence shown here is derived from an EMBL/GenBank/DDBJ whole genome shotgun (WGS) entry which is preliminary data.</text>
</comment>
<proteinExistence type="predicted"/>
<name>A0A1C7ML89_GRIFR</name>
<keyword evidence="3" id="KW-1185">Reference proteome</keyword>
<keyword evidence="1" id="KW-0732">Signal</keyword>
<dbReference type="AlphaFoldDB" id="A0A1C7ML89"/>
<sequence length="114" mass="11260">MLAKLALLTTTSFALLATAQNCSVLSTNLLCCEQTQSGGTITGLNCSSTNLAAILLGGCLTGNLACCDNNGSGIGGFECEAPALLPSAVLSVLGSNALCFPGEASARAQATSQT</sequence>
<gene>
    <name evidence="2" type="ORF">A0H81_02276</name>
</gene>
<feature type="chain" id="PRO_5008889198" description="Hydrophobin" evidence="1">
    <location>
        <begin position="20"/>
        <end position="114"/>
    </location>
</feature>
<reference evidence="2 3" key="1">
    <citation type="submission" date="2016-03" db="EMBL/GenBank/DDBJ databases">
        <title>Whole genome sequencing of Grifola frondosa 9006-11.</title>
        <authorList>
            <person name="Min B."/>
            <person name="Park H."/>
            <person name="Kim J.-G."/>
            <person name="Cho H."/>
            <person name="Oh Y.-L."/>
            <person name="Kong W.-S."/>
            <person name="Choi I.-G."/>
        </authorList>
    </citation>
    <scope>NUCLEOTIDE SEQUENCE [LARGE SCALE GENOMIC DNA]</scope>
    <source>
        <strain evidence="2 3">9006-11</strain>
    </source>
</reference>
<protein>
    <recommendedName>
        <fullName evidence="4">Hydrophobin</fullName>
    </recommendedName>
</protein>
<feature type="signal peptide" evidence="1">
    <location>
        <begin position="1"/>
        <end position="19"/>
    </location>
</feature>
<organism evidence="2 3">
    <name type="scientific">Grifola frondosa</name>
    <name type="common">Maitake</name>
    <name type="synonym">Polyporus frondosus</name>
    <dbReference type="NCBI Taxonomy" id="5627"/>
    <lineage>
        <taxon>Eukaryota</taxon>
        <taxon>Fungi</taxon>
        <taxon>Dikarya</taxon>
        <taxon>Basidiomycota</taxon>
        <taxon>Agaricomycotina</taxon>
        <taxon>Agaricomycetes</taxon>
        <taxon>Polyporales</taxon>
        <taxon>Grifolaceae</taxon>
        <taxon>Grifola</taxon>
    </lineage>
</organism>
<evidence type="ECO:0008006" key="4">
    <source>
        <dbReference type="Google" id="ProtNLM"/>
    </source>
</evidence>
<dbReference type="Proteomes" id="UP000092993">
    <property type="component" value="Unassembled WGS sequence"/>
</dbReference>
<evidence type="ECO:0000256" key="1">
    <source>
        <dbReference type="SAM" id="SignalP"/>
    </source>
</evidence>
<dbReference type="EMBL" id="LUGG01000002">
    <property type="protein sequence ID" value="OBZ77620.1"/>
    <property type="molecule type" value="Genomic_DNA"/>
</dbReference>